<accession>E1X378</accession>
<organism evidence="3 4">
    <name type="scientific">Halobacteriovorax marinus (strain ATCC BAA-682 / DSM 15412 / SJ)</name>
    <name type="common">Bacteriovorax marinus</name>
    <dbReference type="NCBI Taxonomy" id="862908"/>
    <lineage>
        <taxon>Bacteria</taxon>
        <taxon>Pseudomonadati</taxon>
        <taxon>Bdellovibrionota</taxon>
        <taxon>Bacteriovoracia</taxon>
        <taxon>Bacteriovoracales</taxon>
        <taxon>Halobacteriovoraceae</taxon>
        <taxon>Halobacteriovorax</taxon>
    </lineage>
</organism>
<dbReference type="AlphaFoldDB" id="E1X378"/>
<evidence type="ECO:0000256" key="1">
    <source>
        <dbReference type="ARBA" id="ARBA00022729"/>
    </source>
</evidence>
<evidence type="ECO:0000313" key="3">
    <source>
        <dbReference type="EMBL" id="CBW26908.1"/>
    </source>
</evidence>
<dbReference type="PANTHER" id="PTHR35936">
    <property type="entry name" value="MEMBRANE-BOUND LYTIC MUREIN TRANSGLYCOSYLASE F"/>
    <property type="match status" value="1"/>
</dbReference>
<feature type="domain" description="Solute-binding protein family 3/N-terminal" evidence="2">
    <location>
        <begin position="22"/>
        <end position="240"/>
    </location>
</feature>
<dbReference type="Proteomes" id="UP000008963">
    <property type="component" value="Chromosome"/>
</dbReference>
<dbReference type="EMBL" id="FQ312005">
    <property type="protein sequence ID" value="CBW26908.1"/>
    <property type="molecule type" value="Genomic_DNA"/>
</dbReference>
<evidence type="ECO:0000313" key="4">
    <source>
        <dbReference type="Proteomes" id="UP000008963"/>
    </source>
</evidence>
<dbReference type="RefSeq" id="WP_014244686.1">
    <property type="nucleotide sequence ID" value="NC_016620.1"/>
</dbReference>
<dbReference type="PATRIC" id="fig|862908.3.peg.1995"/>
<gene>
    <name evidence="3" type="ordered locus">BMS_2098</name>
</gene>
<dbReference type="KEGG" id="bmx:BMS_2098"/>
<sequence>MRAQIAFIFLILLSSNLMAKTIRIGGLKHIPPYFNKIDDTGIELDILKAAFTKIGYDYTLTVFSNDKRATQLLRDDHIDAIVSNTPDTVFSNEKTLYTSDNIIDFVDCAITLSSADFQVTNFKDLASKSVWAFTGASKALGKEFYKMSQDNPLYNESGDQLTQPRALMKKRIDVAISDINIFLLRAKQDNYKFSDFKVFTIAPLTPRSLRFKSKQLRDDFNKGLKVIQKNGTYQEILNKYKNLYRPSCN</sequence>
<evidence type="ECO:0000259" key="2">
    <source>
        <dbReference type="Pfam" id="PF00497"/>
    </source>
</evidence>
<dbReference type="OrthoDB" id="5296758at2"/>
<dbReference type="Pfam" id="PF00497">
    <property type="entry name" value="SBP_bac_3"/>
    <property type="match status" value="1"/>
</dbReference>
<dbReference type="PANTHER" id="PTHR35936:SF25">
    <property type="entry name" value="ABC TRANSPORTER SUBSTRATE-BINDING PROTEIN"/>
    <property type="match status" value="1"/>
</dbReference>
<dbReference type="InterPro" id="IPR001638">
    <property type="entry name" value="Solute-binding_3/MltF_N"/>
</dbReference>
<name>E1X378_HALMS</name>
<dbReference type="eggNOG" id="COG0834">
    <property type="taxonomic scope" value="Bacteria"/>
</dbReference>
<protein>
    <submittedName>
        <fullName evidence="3">Amino acid ABC transport system, periplasmic protein</fullName>
    </submittedName>
</protein>
<reference evidence="4" key="1">
    <citation type="journal article" date="2013" name="ISME J.">
        <title>A small predatory core genome in the divergent marine Bacteriovorax marinus SJ and the terrestrial Bdellovibrio bacteriovorus.</title>
        <authorList>
            <person name="Crossman L.C."/>
            <person name="Chen H."/>
            <person name="Cerdeno-Tarraga A.M."/>
            <person name="Brooks K."/>
            <person name="Quail M.A."/>
            <person name="Pineiro S.A."/>
            <person name="Hobley L."/>
            <person name="Sockett R.E."/>
            <person name="Bentley S.D."/>
            <person name="Parkhill J."/>
            <person name="Williams H.N."/>
            <person name="Stine O.C."/>
        </authorList>
    </citation>
    <scope>NUCLEOTIDE SEQUENCE [LARGE SCALE GENOMIC DNA]</scope>
    <source>
        <strain evidence="4">ATCC BAA-682 / DSM 15412 / SJ</strain>
    </source>
</reference>
<proteinExistence type="predicted"/>
<keyword evidence="4" id="KW-1185">Reference proteome</keyword>
<dbReference type="HOGENOM" id="CLU_070548_0_0_7"/>
<keyword evidence="1" id="KW-0732">Signal</keyword>
<dbReference type="Gene3D" id="3.40.190.10">
    <property type="entry name" value="Periplasmic binding protein-like II"/>
    <property type="match status" value="2"/>
</dbReference>
<dbReference type="SUPFAM" id="SSF53850">
    <property type="entry name" value="Periplasmic binding protein-like II"/>
    <property type="match status" value="1"/>
</dbReference>
<dbReference type="STRING" id="862908.BMS_2098"/>